<comment type="caution">
    <text evidence="1">The sequence shown here is derived from an EMBL/GenBank/DDBJ whole genome shotgun (WGS) entry which is preliminary data.</text>
</comment>
<evidence type="ECO:0000313" key="1">
    <source>
        <dbReference type="EMBL" id="KKL89825.1"/>
    </source>
</evidence>
<sequence>MPIVECGMCQDLCNIPEWKDSDIFICLICANILSEMKKTEIKFNKIGIKPLNSFTMALFD</sequence>
<accession>A0A0F9I7Q1</accession>
<proteinExistence type="predicted"/>
<feature type="non-terminal residue" evidence="1">
    <location>
        <position position="60"/>
    </location>
</feature>
<protein>
    <submittedName>
        <fullName evidence="1">Uncharacterized protein</fullName>
    </submittedName>
</protein>
<organism evidence="1">
    <name type="scientific">marine sediment metagenome</name>
    <dbReference type="NCBI Taxonomy" id="412755"/>
    <lineage>
        <taxon>unclassified sequences</taxon>
        <taxon>metagenomes</taxon>
        <taxon>ecological metagenomes</taxon>
    </lineage>
</organism>
<dbReference type="AlphaFoldDB" id="A0A0F9I7Q1"/>
<gene>
    <name evidence="1" type="ORF">LCGC14_1910870</name>
</gene>
<name>A0A0F9I7Q1_9ZZZZ</name>
<dbReference type="EMBL" id="LAZR01020178">
    <property type="protein sequence ID" value="KKL89825.1"/>
    <property type="molecule type" value="Genomic_DNA"/>
</dbReference>
<reference evidence="1" key="1">
    <citation type="journal article" date="2015" name="Nature">
        <title>Complex archaea that bridge the gap between prokaryotes and eukaryotes.</title>
        <authorList>
            <person name="Spang A."/>
            <person name="Saw J.H."/>
            <person name="Jorgensen S.L."/>
            <person name="Zaremba-Niedzwiedzka K."/>
            <person name="Martijn J."/>
            <person name="Lind A.E."/>
            <person name="van Eijk R."/>
            <person name="Schleper C."/>
            <person name="Guy L."/>
            <person name="Ettema T.J."/>
        </authorList>
    </citation>
    <scope>NUCLEOTIDE SEQUENCE</scope>
</reference>